<evidence type="ECO:0008006" key="4">
    <source>
        <dbReference type="Google" id="ProtNLM"/>
    </source>
</evidence>
<protein>
    <recommendedName>
        <fullName evidence="4">F-box domain-containing protein</fullName>
    </recommendedName>
</protein>
<gene>
    <name evidence="2" type="ORF">AWRI4620_LOCUS1606</name>
</gene>
<organism evidence="2 3">
    <name type="scientific">Aureobasidium uvarum</name>
    <dbReference type="NCBI Taxonomy" id="2773716"/>
    <lineage>
        <taxon>Eukaryota</taxon>
        <taxon>Fungi</taxon>
        <taxon>Dikarya</taxon>
        <taxon>Ascomycota</taxon>
        <taxon>Pezizomycotina</taxon>
        <taxon>Dothideomycetes</taxon>
        <taxon>Dothideomycetidae</taxon>
        <taxon>Dothideales</taxon>
        <taxon>Saccotheciaceae</taxon>
        <taxon>Aureobasidium</taxon>
    </lineage>
</organism>
<evidence type="ECO:0000256" key="1">
    <source>
        <dbReference type="SAM" id="MobiDB-lite"/>
    </source>
</evidence>
<dbReference type="Proteomes" id="UP000745764">
    <property type="component" value="Unassembled WGS sequence"/>
</dbReference>
<dbReference type="OrthoDB" id="5279008at2759"/>
<feature type="compositionally biased region" description="Polar residues" evidence="1">
    <location>
        <begin position="13"/>
        <end position="22"/>
    </location>
</feature>
<evidence type="ECO:0000313" key="3">
    <source>
        <dbReference type="Proteomes" id="UP000745764"/>
    </source>
</evidence>
<evidence type="ECO:0000313" key="2">
    <source>
        <dbReference type="EMBL" id="CAD0107351.1"/>
    </source>
</evidence>
<proteinExistence type="predicted"/>
<sequence>MASSDPAPLISNGDRSTLDSPTFTGLPTELKKMIINNAEDACLPNLRLVSKELNDIALKPFGERCLAQRRFMMTEFSLKGLVDLTAHPDFGKFSLHGMIVLTAKVFR</sequence>
<feature type="region of interest" description="Disordered" evidence="1">
    <location>
        <begin position="1"/>
        <end position="22"/>
    </location>
</feature>
<accession>A0A9N8KD21</accession>
<keyword evidence="3" id="KW-1185">Reference proteome</keyword>
<comment type="caution">
    <text evidence="2">The sequence shown here is derived from an EMBL/GenBank/DDBJ whole genome shotgun (WGS) entry which is preliminary data.</text>
</comment>
<dbReference type="EMBL" id="CAINUL010000002">
    <property type="protein sequence ID" value="CAD0107351.1"/>
    <property type="molecule type" value="Genomic_DNA"/>
</dbReference>
<dbReference type="AlphaFoldDB" id="A0A9N8KD21"/>
<reference evidence="2" key="1">
    <citation type="submission" date="2020-06" db="EMBL/GenBank/DDBJ databases">
        <authorList>
            <person name="Onetto C."/>
        </authorList>
    </citation>
    <scope>NUCLEOTIDE SEQUENCE</scope>
</reference>
<name>A0A9N8KD21_9PEZI</name>